<keyword evidence="2" id="KW-1185">Reference proteome</keyword>
<accession>A0A1C5GB15</accession>
<dbReference type="SUPFAM" id="SSF55729">
    <property type="entry name" value="Acyl-CoA N-acyltransferases (Nat)"/>
    <property type="match status" value="1"/>
</dbReference>
<dbReference type="GeneID" id="95803125"/>
<dbReference type="GO" id="GO:0016740">
    <property type="term" value="F:transferase activity"/>
    <property type="evidence" value="ECO:0007669"/>
    <property type="project" value="UniProtKB-KW"/>
</dbReference>
<dbReference type="EMBL" id="LT607733">
    <property type="protein sequence ID" value="SCG17079.1"/>
    <property type="molecule type" value="Genomic_DNA"/>
</dbReference>
<protein>
    <submittedName>
        <fullName evidence="1">Acetyltransferase (GNAT) domain-containing protein</fullName>
    </submittedName>
</protein>
<evidence type="ECO:0000313" key="2">
    <source>
        <dbReference type="Proteomes" id="UP000198251"/>
    </source>
</evidence>
<name>A0A1C5GB15_MICEH</name>
<keyword evidence="1" id="KW-0808">Transferase</keyword>
<dbReference type="AlphaFoldDB" id="A0A1C5GB15"/>
<dbReference type="RefSeq" id="WP_089000883.1">
    <property type="nucleotide sequence ID" value="NZ_JBFAAC010000016.1"/>
</dbReference>
<dbReference type="InterPro" id="IPR016181">
    <property type="entry name" value="Acyl_CoA_acyltransferase"/>
</dbReference>
<organism evidence="1 2">
    <name type="scientific">Micromonospora echinofusca</name>
    <dbReference type="NCBI Taxonomy" id="47858"/>
    <lineage>
        <taxon>Bacteria</taxon>
        <taxon>Bacillati</taxon>
        <taxon>Actinomycetota</taxon>
        <taxon>Actinomycetes</taxon>
        <taxon>Micromonosporales</taxon>
        <taxon>Micromonosporaceae</taxon>
        <taxon>Micromonospora</taxon>
    </lineage>
</organism>
<reference evidence="1 2" key="1">
    <citation type="submission" date="2016-06" db="EMBL/GenBank/DDBJ databases">
        <authorList>
            <person name="Kjaerup R.B."/>
            <person name="Dalgaard T.S."/>
            <person name="Juul-Madsen H.R."/>
        </authorList>
    </citation>
    <scope>NUCLEOTIDE SEQUENCE [LARGE SCALE GENOMIC DNA]</scope>
    <source>
        <strain evidence="1 2">DSM 43913</strain>
    </source>
</reference>
<gene>
    <name evidence="1" type="ORF">GA0070610_3383</name>
</gene>
<proteinExistence type="predicted"/>
<dbReference type="Proteomes" id="UP000198251">
    <property type="component" value="Chromosome I"/>
</dbReference>
<evidence type="ECO:0000313" key="1">
    <source>
        <dbReference type="EMBL" id="SCG17079.1"/>
    </source>
</evidence>
<sequence>MRTRGPANWSIDIDDPVVGVGEFVMADEAAYCALDRRLGYAELSLRRETVAARLSVVDIADVGSFTPQYRDQLGIDDCRGAVRLVGGGLGQFRAGVWASPVAEPDRQALITELVRQAVDEARRDGTAAVSPFVGAADLAAFTSAAEGVRTRAQASWCSLPIGAPGDVDEFIDGQERKCRQTWRRDQRDAERLGLTHEVVPLVDEHLRAAAPLVAEVARRNGLDEHVRIAQWRVKNYLRRPGHHFLIRSSAGGQALAYTVCRRWGGTLDAHTVGIDGHTPHRRSVYHFAAYLAPLGVAISAGLRRLDLGLAHEQPKLVRGCQAEPMWFVDYRVS</sequence>